<keyword evidence="2" id="KW-0472">Membrane</keyword>
<evidence type="ECO:0000256" key="1">
    <source>
        <dbReference type="SAM" id="MobiDB-lite"/>
    </source>
</evidence>
<dbReference type="AlphaFoldDB" id="A0A158Q8A8"/>
<name>A0A158Q8A8_9BILA</name>
<organism evidence="3 4">
    <name type="scientific">Elaeophora elaphi</name>
    <dbReference type="NCBI Taxonomy" id="1147741"/>
    <lineage>
        <taxon>Eukaryota</taxon>
        <taxon>Metazoa</taxon>
        <taxon>Ecdysozoa</taxon>
        <taxon>Nematoda</taxon>
        <taxon>Chromadorea</taxon>
        <taxon>Rhabditida</taxon>
        <taxon>Spirurina</taxon>
        <taxon>Spiruromorpha</taxon>
        <taxon>Filarioidea</taxon>
        <taxon>Onchocercidae</taxon>
        <taxon>Elaeophora</taxon>
    </lineage>
</organism>
<keyword evidence="3" id="KW-1185">Reference proteome</keyword>
<sequence length="212" mass="23659">MSASMYYFIASVVCTTPSVVFVCYKKKDKSNQMSEGKLSKNIQSSESAVIFSITQNSCKEPKEFKEMGLDKTQEVIVNTYKLKYKSGVLSLKSTQTDKGNSAQSNTYQMLGTQSTQDDSTLTRGRGTSIYEKMTKEQMLRAGKTQFNKLSSDTERKSRRLGIPARSAILTKRLPSSTSLSERSTEQGTRTLSNTETTPIPNRIINSAENYKC</sequence>
<keyword evidence="2" id="KW-0812">Transmembrane</keyword>
<protein>
    <submittedName>
        <fullName evidence="4">G_PROTEIN_RECEP_F3_4 domain-containing protein</fullName>
    </submittedName>
</protein>
<proteinExistence type="predicted"/>
<dbReference type="Proteomes" id="UP000050640">
    <property type="component" value="Unplaced"/>
</dbReference>
<feature type="compositionally biased region" description="Polar residues" evidence="1">
    <location>
        <begin position="173"/>
        <end position="212"/>
    </location>
</feature>
<dbReference type="WBParaSite" id="EEL_0000695501-mRNA-1">
    <property type="protein sequence ID" value="EEL_0000695501-mRNA-1"/>
    <property type="gene ID" value="EEL_0000695501"/>
</dbReference>
<evidence type="ECO:0000256" key="2">
    <source>
        <dbReference type="SAM" id="Phobius"/>
    </source>
</evidence>
<keyword evidence="2" id="KW-1133">Transmembrane helix</keyword>
<feature type="transmembrane region" description="Helical" evidence="2">
    <location>
        <begin position="6"/>
        <end position="24"/>
    </location>
</feature>
<accession>A0A158Q8A8</accession>
<feature type="region of interest" description="Disordered" evidence="1">
    <location>
        <begin position="171"/>
        <end position="212"/>
    </location>
</feature>
<evidence type="ECO:0000313" key="4">
    <source>
        <dbReference type="WBParaSite" id="EEL_0000695501-mRNA-1"/>
    </source>
</evidence>
<reference evidence="4" key="1">
    <citation type="submission" date="2016-04" db="UniProtKB">
        <authorList>
            <consortium name="WormBaseParasite"/>
        </authorList>
    </citation>
    <scope>IDENTIFICATION</scope>
</reference>
<evidence type="ECO:0000313" key="3">
    <source>
        <dbReference type="Proteomes" id="UP000050640"/>
    </source>
</evidence>